<evidence type="ECO:0000256" key="5">
    <source>
        <dbReference type="ARBA" id="ARBA00023242"/>
    </source>
</evidence>
<dbReference type="EMBL" id="PKPP01005548">
    <property type="protein sequence ID" value="PWA59729.1"/>
    <property type="molecule type" value="Genomic_DNA"/>
</dbReference>
<dbReference type="OrthoDB" id="1666376at2759"/>
<dbReference type="AlphaFoldDB" id="A0A2U1MEP6"/>
<dbReference type="InterPro" id="IPR003340">
    <property type="entry name" value="B3_DNA-bd"/>
</dbReference>
<dbReference type="PANTHER" id="PTHR31920:SF135">
    <property type="entry name" value="B3 DOMAIN-CONTAINING PROTEIN OS03G0621600-RELATED"/>
    <property type="match status" value="1"/>
</dbReference>
<comment type="subcellular location">
    <subcellularLocation>
        <location evidence="1">Nucleus</location>
    </subcellularLocation>
</comment>
<dbReference type="InterPro" id="IPR015300">
    <property type="entry name" value="DNA-bd_pseudobarrel_sf"/>
</dbReference>
<reference evidence="7 8" key="1">
    <citation type="journal article" date="2018" name="Mol. Plant">
        <title>The genome of Artemisia annua provides insight into the evolution of Asteraceae family and artemisinin biosynthesis.</title>
        <authorList>
            <person name="Shen Q."/>
            <person name="Zhang L."/>
            <person name="Liao Z."/>
            <person name="Wang S."/>
            <person name="Yan T."/>
            <person name="Shi P."/>
            <person name="Liu M."/>
            <person name="Fu X."/>
            <person name="Pan Q."/>
            <person name="Wang Y."/>
            <person name="Lv Z."/>
            <person name="Lu X."/>
            <person name="Zhang F."/>
            <person name="Jiang W."/>
            <person name="Ma Y."/>
            <person name="Chen M."/>
            <person name="Hao X."/>
            <person name="Li L."/>
            <person name="Tang Y."/>
            <person name="Lv G."/>
            <person name="Zhou Y."/>
            <person name="Sun X."/>
            <person name="Brodelius P.E."/>
            <person name="Rose J.K.C."/>
            <person name="Tang K."/>
        </authorList>
    </citation>
    <scope>NUCLEOTIDE SEQUENCE [LARGE SCALE GENOMIC DNA]</scope>
    <source>
        <strain evidence="8">cv. Huhao1</strain>
        <tissue evidence="7">Leaf</tissue>
    </source>
</reference>
<evidence type="ECO:0000256" key="4">
    <source>
        <dbReference type="ARBA" id="ARBA00023163"/>
    </source>
</evidence>
<keyword evidence="3" id="KW-0238">DNA-binding</keyword>
<keyword evidence="5" id="KW-0539">Nucleus</keyword>
<dbReference type="SUPFAM" id="SSF101936">
    <property type="entry name" value="DNA-binding pseudobarrel domain"/>
    <property type="match status" value="1"/>
</dbReference>
<dbReference type="SMART" id="SM01019">
    <property type="entry name" value="B3"/>
    <property type="match status" value="1"/>
</dbReference>
<evidence type="ECO:0000256" key="1">
    <source>
        <dbReference type="ARBA" id="ARBA00004123"/>
    </source>
</evidence>
<accession>A0A2U1MEP6</accession>
<protein>
    <submittedName>
        <fullName evidence="7">B3 DNA binding domain-containing protein</fullName>
    </submittedName>
</protein>
<evidence type="ECO:0000313" key="7">
    <source>
        <dbReference type="EMBL" id="PWA59729.1"/>
    </source>
</evidence>
<name>A0A2U1MEP6_ARTAN</name>
<evidence type="ECO:0000256" key="2">
    <source>
        <dbReference type="ARBA" id="ARBA00023015"/>
    </source>
</evidence>
<feature type="domain" description="TF-B3" evidence="6">
    <location>
        <begin position="30"/>
        <end position="108"/>
    </location>
</feature>
<comment type="caution">
    <text evidence="7">The sequence shown here is derived from an EMBL/GenBank/DDBJ whole genome shotgun (WGS) entry which is preliminary data.</text>
</comment>
<dbReference type="PROSITE" id="PS50863">
    <property type="entry name" value="B3"/>
    <property type="match status" value="1"/>
</dbReference>
<dbReference type="CDD" id="cd10017">
    <property type="entry name" value="B3_DNA"/>
    <property type="match status" value="1"/>
</dbReference>
<gene>
    <name evidence="7" type="ORF">CTI12_AA388350</name>
</gene>
<dbReference type="GO" id="GO:0003677">
    <property type="term" value="F:DNA binding"/>
    <property type="evidence" value="ECO:0007669"/>
    <property type="project" value="UniProtKB-KW"/>
</dbReference>
<proteinExistence type="predicted"/>
<evidence type="ECO:0000259" key="6">
    <source>
        <dbReference type="PROSITE" id="PS50863"/>
    </source>
</evidence>
<dbReference type="PANTHER" id="PTHR31920">
    <property type="entry name" value="B3 DOMAIN-CONTAINING"/>
    <property type="match status" value="1"/>
</dbReference>
<dbReference type="Gene3D" id="2.40.330.10">
    <property type="entry name" value="DNA-binding pseudobarrel domain"/>
    <property type="match status" value="1"/>
</dbReference>
<keyword evidence="4" id="KW-0804">Transcription</keyword>
<keyword evidence="2" id="KW-0805">Transcription regulation</keyword>
<dbReference type="InterPro" id="IPR050655">
    <property type="entry name" value="Plant_B3_domain"/>
</dbReference>
<dbReference type="STRING" id="35608.A0A2U1MEP6"/>
<dbReference type="Proteomes" id="UP000245207">
    <property type="component" value="Unassembled WGS sequence"/>
</dbReference>
<dbReference type="Pfam" id="PF02362">
    <property type="entry name" value="B3"/>
    <property type="match status" value="1"/>
</dbReference>
<sequence>MAGNETGVVNSEECPQFFKIYMPDHCSTQLRIPPAFIKYFEGCLPLKFILMTSSRKSWEVDMNKIDGYVYFKHGWEKFVQDNSLEFGDFLIFYYNGGPKFYVSIFSKNNCPKEIEATTEKSENQPIYIQEDEANTTEEEKKMSVEDCNPSFDKEEKISVENCNLSFDEEKKTSVEDSNLSLDEEKKTSVEDSNLSFDEEKKISVEDCNLSFDKEKKIPVKDRNLSFEVTIQQRNMTMGYIVSTLSLHFHHIFLQPYKLVSYIILVFWNMIAS</sequence>
<evidence type="ECO:0000256" key="3">
    <source>
        <dbReference type="ARBA" id="ARBA00023125"/>
    </source>
</evidence>
<keyword evidence="8" id="KW-1185">Reference proteome</keyword>
<organism evidence="7 8">
    <name type="scientific">Artemisia annua</name>
    <name type="common">Sweet wormwood</name>
    <dbReference type="NCBI Taxonomy" id="35608"/>
    <lineage>
        <taxon>Eukaryota</taxon>
        <taxon>Viridiplantae</taxon>
        <taxon>Streptophyta</taxon>
        <taxon>Embryophyta</taxon>
        <taxon>Tracheophyta</taxon>
        <taxon>Spermatophyta</taxon>
        <taxon>Magnoliopsida</taxon>
        <taxon>eudicotyledons</taxon>
        <taxon>Gunneridae</taxon>
        <taxon>Pentapetalae</taxon>
        <taxon>asterids</taxon>
        <taxon>campanulids</taxon>
        <taxon>Asterales</taxon>
        <taxon>Asteraceae</taxon>
        <taxon>Asteroideae</taxon>
        <taxon>Anthemideae</taxon>
        <taxon>Artemisiinae</taxon>
        <taxon>Artemisia</taxon>
    </lineage>
</organism>
<evidence type="ECO:0000313" key="8">
    <source>
        <dbReference type="Proteomes" id="UP000245207"/>
    </source>
</evidence>
<dbReference type="GO" id="GO:0005634">
    <property type="term" value="C:nucleus"/>
    <property type="evidence" value="ECO:0007669"/>
    <property type="project" value="UniProtKB-SubCell"/>
</dbReference>